<reference evidence="4" key="1">
    <citation type="submission" date="2016-11" db="EMBL/GenBank/DDBJ databases">
        <authorList>
            <person name="Jaros S."/>
            <person name="Januszkiewicz K."/>
            <person name="Wedrychowicz H."/>
        </authorList>
    </citation>
    <scope>NUCLEOTIDE SEQUENCE [LARGE SCALE GENOMIC DNA]</scope>
    <source>
        <strain evidence="4">DSM 7057</strain>
    </source>
</reference>
<protein>
    <submittedName>
        <fullName evidence="3">Glycosyl transferases group 1</fullName>
    </submittedName>
</protein>
<gene>
    <name evidence="3" type="ORF">SAMN02910291_01238</name>
</gene>
<dbReference type="GO" id="GO:0016757">
    <property type="term" value="F:glycosyltransferase activity"/>
    <property type="evidence" value="ECO:0007669"/>
    <property type="project" value="InterPro"/>
</dbReference>
<proteinExistence type="predicted"/>
<sequence>MRVLLIALQNTVPGPASPEEQARWAELGSPMRTARMEEEHVLALARAMRDGGRLAPMLACRESSYLHARACQLNLPVLTVNGASPGNPFNFWRLWRWQRRHQKLLVQTMGQDAVSLGRSVLRMRPAGGTLLAHAFPLRPPQGQCAASRAFRAAHKVLCGSRHVMERLAAAEARQAPDTPAEKKGKSKKNSTGNTGSRPECGEKPRTLPLGHAPLTLLAPGMSLDDFLPAAECEAGRSAVPDSGLSGPDRFVFGLADALTPRSGAQVVMRAMSAIWQRDDLPPWEVRALGGGPRLAEILDEAESLGVASRLSILNEQHLPDVLPRCHAWIAPGSSPEELPENLWAGVAAGLPLLCSQSPLHLERLSLEGGKPHNAALLVEENDPQALAKAMIDLMQNADLRRDLVRGAQALRPHVGLEAFAARACALYTQWCRELGWLEPDHDDGHRS</sequence>
<dbReference type="AlphaFoldDB" id="A0AA94HSA2"/>
<dbReference type="InterPro" id="IPR001296">
    <property type="entry name" value="Glyco_trans_1"/>
</dbReference>
<evidence type="ECO:0000313" key="4">
    <source>
        <dbReference type="Proteomes" id="UP000182680"/>
    </source>
</evidence>
<dbReference type="Proteomes" id="UP000182680">
    <property type="component" value="Unassembled WGS sequence"/>
</dbReference>
<dbReference type="Gene3D" id="3.40.50.2000">
    <property type="entry name" value="Glycogen Phosphorylase B"/>
    <property type="match status" value="2"/>
</dbReference>
<feature type="domain" description="Glycosyl transferase family 1" evidence="2">
    <location>
        <begin position="248"/>
        <end position="408"/>
    </location>
</feature>
<accession>A0AA94HSA2</accession>
<evidence type="ECO:0000256" key="1">
    <source>
        <dbReference type="SAM" id="MobiDB-lite"/>
    </source>
</evidence>
<keyword evidence="3" id="KW-0808">Transferase</keyword>
<dbReference type="EMBL" id="FPIW01000017">
    <property type="protein sequence ID" value="SFW42210.1"/>
    <property type="molecule type" value="Genomic_DNA"/>
</dbReference>
<dbReference type="RefSeq" id="WP_072311703.1">
    <property type="nucleotide sequence ID" value="NZ_FPIW01000017.1"/>
</dbReference>
<dbReference type="SUPFAM" id="SSF53756">
    <property type="entry name" value="UDP-Glycosyltransferase/glycogen phosphorylase"/>
    <property type="match status" value="1"/>
</dbReference>
<comment type="caution">
    <text evidence="3">The sequence shown here is derived from an EMBL/GenBank/DDBJ whole genome shotgun (WGS) entry which is preliminary data.</text>
</comment>
<name>A0AA94HSA2_DESDE</name>
<dbReference type="PANTHER" id="PTHR12526">
    <property type="entry name" value="GLYCOSYLTRANSFERASE"/>
    <property type="match status" value="1"/>
</dbReference>
<feature type="region of interest" description="Disordered" evidence="1">
    <location>
        <begin position="170"/>
        <end position="212"/>
    </location>
</feature>
<dbReference type="Pfam" id="PF00534">
    <property type="entry name" value="Glycos_transf_1"/>
    <property type="match status" value="1"/>
</dbReference>
<organism evidence="3 4">
    <name type="scientific">Desulfovibrio desulfuricans</name>
    <dbReference type="NCBI Taxonomy" id="876"/>
    <lineage>
        <taxon>Bacteria</taxon>
        <taxon>Pseudomonadati</taxon>
        <taxon>Thermodesulfobacteriota</taxon>
        <taxon>Desulfovibrionia</taxon>
        <taxon>Desulfovibrionales</taxon>
        <taxon>Desulfovibrionaceae</taxon>
        <taxon>Desulfovibrio</taxon>
    </lineage>
</organism>
<evidence type="ECO:0000313" key="3">
    <source>
        <dbReference type="EMBL" id="SFW42210.1"/>
    </source>
</evidence>
<evidence type="ECO:0000259" key="2">
    <source>
        <dbReference type="Pfam" id="PF00534"/>
    </source>
</evidence>